<dbReference type="RefSeq" id="WP_104059253.1">
    <property type="nucleotide sequence ID" value="NZ_PREZ01000007.1"/>
</dbReference>
<evidence type="ECO:0000313" key="2">
    <source>
        <dbReference type="EMBL" id="PPA69034.1"/>
    </source>
</evidence>
<dbReference type="Proteomes" id="UP000239047">
    <property type="component" value="Unassembled WGS sequence"/>
</dbReference>
<comment type="caution">
    <text evidence="2">The sequence shown here is derived from an EMBL/GenBank/DDBJ whole genome shotgun (WGS) entry which is preliminary data.</text>
</comment>
<dbReference type="AlphaFoldDB" id="A0A2S5G7X9"/>
<evidence type="ECO:0000256" key="1">
    <source>
        <dbReference type="SAM" id="Phobius"/>
    </source>
</evidence>
<dbReference type="OrthoDB" id="9854240at2"/>
<proteinExistence type="predicted"/>
<keyword evidence="1" id="KW-0472">Membrane</keyword>
<name>A0A2S5G7X9_9BACL</name>
<keyword evidence="3" id="KW-1185">Reference proteome</keyword>
<protein>
    <submittedName>
        <fullName evidence="2">Uncharacterized protein</fullName>
    </submittedName>
</protein>
<organism evidence="2 3">
    <name type="scientific">Jeotgalibacillus proteolyticus</name>
    <dbReference type="NCBI Taxonomy" id="2082395"/>
    <lineage>
        <taxon>Bacteria</taxon>
        <taxon>Bacillati</taxon>
        <taxon>Bacillota</taxon>
        <taxon>Bacilli</taxon>
        <taxon>Bacillales</taxon>
        <taxon>Caryophanaceae</taxon>
        <taxon>Jeotgalibacillus</taxon>
    </lineage>
</organism>
<dbReference type="EMBL" id="PREZ01000007">
    <property type="protein sequence ID" value="PPA69034.1"/>
    <property type="molecule type" value="Genomic_DNA"/>
</dbReference>
<reference evidence="2 3" key="1">
    <citation type="submission" date="2018-02" db="EMBL/GenBank/DDBJ databases">
        <title>Jeotgalibacillus proteolyticum sp. nov. a protease producing bacterium isolated from ocean sediments of Laizhou Bay.</title>
        <authorList>
            <person name="Li Y."/>
        </authorList>
    </citation>
    <scope>NUCLEOTIDE SEQUENCE [LARGE SCALE GENOMIC DNA]</scope>
    <source>
        <strain evidence="2 3">22-7</strain>
    </source>
</reference>
<keyword evidence="1" id="KW-1133">Transmembrane helix</keyword>
<feature type="transmembrane region" description="Helical" evidence="1">
    <location>
        <begin position="41"/>
        <end position="64"/>
    </location>
</feature>
<keyword evidence="1" id="KW-0812">Transmembrane</keyword>
<accession>A0A2S5G7X9</accession>
<feature type="transmembrane region" description="Helical" evidence="1">
    <location>
        <begin position="76"/>
        <end position="98"/>
    </location>
</feature>
<evidence type="ECO:0000313" key="3">
    <source>
        <dbReference type="Proteomes" id="UP000239047"/>
    </source>
</evidence>
<sequence>MEFIFSFDQLLKRVEERTRIGTILILSPDLKPDKNKKKWRYFGLASGLIVLYSVLLLLYIGSWLYLVLVNVQLTEIFAIVLTLLISFLPIMVILLLFIRYTFRLYPYSYNGIYSLTYPIISEEFQIWIFETQHSRKTVEEYIIPYLRGEIEKKNENPILTFVRKLLPSFMTYSKTVRLKQLEQVIYGYLIDADSPKDPLTFPPRKSRGRY</sequence>
<gene>
    <name evidence="2" type="ORF">C4B60_17100</name>
</gene>